<gene>
    <name evidence="4" type="ORF">D0Y96_07595</name>
</gene>
<proteinExistence type="predicted"/>
<dbReference type="RefSeq" id="WP_117298788.1">
    <property type="nucleotide sequence ID" value="NZ_QVQT02000003.1"/>
</dbReference>
<dbReference type="GO" id="GO:0016747">
    <property type="term" value="F:acyltransferase activity, transferring groups other than amino-acyl groups"/>
    <property type="evidence" value="ECO:0007669"/>
    <property type="project" value="InterPro"/>
</dbReference>
<comment type="caution">
    <text evidence="4">The sequence shown here is derived from an EMBL/GenBank/DDBJ whole genome shotgun (WGS) entry which is preliminary data.</text>
</comment>
<dbReference type="PROSITE" id="PS51186">
    <property type="entry name" value="GNAT"/>
    <property type="match status" value="1"/>
</dbReference>
<dbReference type="EMBL" id="QVQT01000003">
    <property type="protein sequence ID" value="RFU16620.1"/>
    <property type="molecule type" value="Genomic_DNA"/>
</dbReference>
<dbReference type="InterPro" id="IPR050680">
    <property type="entry name" value="YpeA/RimI_acetyltransf"/>
</dbReference>
<dbReference type="OrthoDB" id="5291446at2"/>
<protein>
    <submittedName>
        <fullName evidence="4">GNAT family N-acetyltransferase</fullName>
    </submittedName>
</protein>
<evidence type="ECO:0000313" key="4">
    <source>
        <dbReference type="EMBL" id="RFU16620.1"/>
    </source>
</evidence>
<dbReference type="InterPro" id="IPR000182">
    <property type="entry name" value="GNAT_dom"/>
</dbReference>
<dbReference type="AlphaFoldDB" id="A0A372INT1"/>
<keyword evidence="5" id="KW-1185">Reference proteome</keyword>
<dbReference type="Gene3D" id="3.40.630.30">
    <property type="match status" value="1"/>
</dbReference>
<evidence type="ECO:0000256" key="2">
    <source>
        <dbReference type="ARBA" id="ARBA00023315"/>
    </source>
</evidence>
<dbReference type="Pfam" id="PF08445">
    <property type="entry name" value="FR47"/>
    <property type="match status" value="1"/>
</dbReference>
<reference evidence="4 5" key="1">
    <citation type="submission" date="2018-08" db="EMBL/GenBank/DDBJ databases">
        <title>Acidipila sp. 4G-K13, an acidobacterium isolated from forest soil.</title>
        <authorList>
            <person name="Gao Z.-H."/>
            <person name="Qiu L.-H."/>
        </authorList>
    </citation>
    <scope>NUCLEOTIDE SEQUENCE [LARGE SCALE GENOMIC DNA]</scope>
    <source>
        <strain evidence="4 5">4G-K13</strain>
    </source>
</reference>
<name>A0A372INT1_9BACT</name>
<keyword evidence="2" id="KW-0012">Acyltransferase</keyword>
<evidence type="ECO:0000259" key="3">
    <source>
        <dbReference type="PROSITE" id="PS51186"/>
    </source>
</evidence>
<sequence length="241" mass="26449">MEESQVLLRAEPLPRTSLTGNEALDNPIWHALSTEQQKLAAGNELAKRFPIDIAPLGALREQSAESYAALEDLASHDAVALFLDVEPAVPEGWEIVHRGEMYQMVCEAPVRVGMGAPIRDLMQADVPAMLALTKLTEPGPFRERTIGLGRYLGIFDGELLVAMAGERLHLTGFTEVSAVCTHPDHRGRGYGNALVAAVADGIQRRGEMPFLHVKTENAAVRVYERLGFGVRRQLHLAVVRR</sequence>
<keyword evidence="1 4" id="KW-0808">Transferase</keyword>
<accession>A0A372INT1</accession>
<feature type="domain" description="N-acetyltransferase" evidence="3">
    <location>
        <begin position="116"/>
        <end position="241"/>
    </location>
</feature>
<dbReference type="InterPro" id="IPR013653">
    <property type="entry name" value="GCN5-like_dom"/>
</dbReference>
<evidence type="ECO:0000313" key="5">
    <source>
        <dbReference type="Proteomes" id="UP000264702"/>
    </source>
</evidence>
<dbReference type="Proteomes" id="UP000264702">
    <property type="component" value="Unassembled WGS sequence"/>
</dbReference>
<dbReference type="InterPro" id="IPR016181">
    <property type="entry name" value="Acyl_CoA_acyltransferase"/>
</dbReference>
<dbReference type="CDD" id="cd04301">
    <property type="entry name" value="NAT_SF"/>
    <property type="match status" value="1"/>
</dbReference>
<dbReference type="PANTHER" id="PTHR43420">
    <property type="entry name" value="ACETYLTRANSFERASE"/>
    <property type="match status" value="1"/>
</dbReference>
<evidence type="ECO:0000256" key="1">
    <source>
        <dbReference type="ARBA" id="ARBA00022679"/>
    </source>
</evidence>
<dbReference type="PANTHER" id="PTHR43420:SF3">
    <property type="entry name" value="N-ACETYLTRANSFERASE DOMAIN-CONTAINING PROTEIN"/>
    <property type="match status" value="1"/>
</dbReference>
<organism evidence="4 5">
    <name type="scientific">Paracidobacterium acidisoli</name>
    <dbReference type="NCBI Taxonomy" id="2303751"/>
    <lineage>
        <taxon>Bacteria</taxon>
        <taxon>Pseudomonadati</taxon>
        <taxon>Acidobacteriota</taxon>
        <taxon>Terriglobia</taxon>
        <taxon>Terriglobales</taxon>
        <taxon>Acidobacteriaceae</taxon>
        <taxon>Paracidobacterium</taxon>
    </lineage>
</organism>
<dbReference type="SUPFAM" id="SSF55729">
    <property type="entry name" value="Acyl-CoA N-acyltransferases (Nat)"/>
    <property type="match status" value="1"/>
</dbReference>